<evidence type="ECO:0000256" key="2">
    <source>
        <dbReference type="SAM" id="Phobius"/>
    </source>
</evidence>
<protein>
    <submittedName>
        <fullName evidence="4">Cytochrome bc complex cytochrome b subunit</fullName>
    </submittedName>
</protein>
<dbReference type="RefSeq" id="WP_190545732.1">
    <property type="nucleotide sequence ID" value="NZ_CAWPNO010000072.1"/>
</dbReference>
<keyword evidence="2" id="KW-0472">Membrane</keyword>
<evidence type="ECO:0000313" key="5">
    <source>
        <dbReference type="Proteomes" id="UP000658514"/>
    </source>
</evidence>
<evidence type="ECO:0000259" key="3">
    <source>
        <dbReference type="PROSITE" id="PS51002"/>
    </source>
</evidence>
<dbReference type="PROSITE" id="PS51002">
    <property type="entry name" value="CYTB_NTER"/>
    <property type="match status" value="1"/>
</dbReference>
<dbReference type="Proteomes" id="UP000658514">
    <property type="component" value="Unassembled WGS sequence"/>
</dbReference>
<dbReference type="PANTHER" id="PTHR19271">
    <property type="entry name" value="CYTOCHROME B"/>
    <property type="match status" value="1"/>
</dbReference>
<name>A0ABR8AE13_9CYAN</name>
<feature type="domain" description="Cytochrome b/b6 N-terminal region profile" evidence="3">
    <location>
        <begin position="1"/>
        <end position="196"/>
    </location>
</feature>
<dbReference type="SUPFAM" id="SSF81342">
    <property type="entry name" value="Transmembrane di-heme cytochromes"/>
    <property type="match status" value="1"/>
</dbReference>
<feature type="transmembrane region" description="Helical" evidence="2">
    <location>
        <begin position="95"/>
        <end position="119"/>
    </location>
</feature>
<evidence type="ECO:0000313" key="4">
    <source>
        <dbReference type="EMBL" id="MBD2198261.1"/>
    </source>
</evidence>
<gene>
    <name evidence="4" type="ORF">H6G24_22610</name>
</gene>
<accession>A0ABR8AE13</accession>
<organism evidence="4 5">
    <name type="scientific">Calothrix parietina FACHB-288</name>
    <dbReference type="NCBI Taxonomy" id="2692896"/>
    <lineage>
        <taxon>Bacteria</taxon>
        <taxon>Bacillati</taxon>
        <taxon>Cyanobacteriota</taxon>
        <taxon>Cyanophyceae</taxon>
        <taxon>Nostocales</taxon>
        <taxon>Calotrichaceae</taxon>
        <taxon>Calothrix</taxon>
    </lineage>
</organism>
<dbReference type="InterPro" id="IPR016174">
    <property type="entry name" value="Di-haem_cyt_TM"/>
</dbReference>
<feature type="transmembrane region" description="Helical" evidence="2">
    <location>
        <begin position="12"/>
        <end position="39"/>
    </location>
</feature>
<evidence type="ECO:0000256" key="1">
    <source>
        <dbReference type="ARBA" id="ARBA00022531"/>
    </source>
</evidence>
<feature type="transmembrane region" description="Helical" evidence="2">
    <location>
        <begin position="170"/>
        <end position="189"/>
    </location>
</feature>
<keyword evidence="1" id="KW-0602">Photosynthesis</keyword>
<comment type="caution">
    <text evidence="4">The sequence shown here is derived from an EMBL/GenBank/DDBJ whole genome shotgun (WGS) entry which is preliminary data.</text>
</comment>
<dbReference type="Pfam" id="PF00033">
    <property type="entry name" value="Cytochrome_B"/>
    <property type="match status" value="1"/>
</dbReference>
<dbReference type="PANTHER" id="PTHR19271:SF16">
    <property type="entry name" value="CYTOCHROME B"/>
    <property type="match status" value="1"/>
</dbReference>
<proteinExistence type="predicted"/>
<dbReference type="InterPro" id="IPR005797">
    <property type="entry name" value="Cyt_b/b6_N"/>
</dbReference>
<keyword evidence="2" id="KW-1133">Transmembrane helix</keyword>
<feature type="transmembrane region" description="Helical" evidence="2">
    <location>
        <begin position="69"/>
        <end position="88"/>
    </location>
</feature>
<reference evidence="4 5" key="1">
    <citation type="journal article" date="2020" name="ISME J.">
        <title>Comparative genomics reveals insights into cyanobacterial evolution and habitat adaptation.</title>
        <authorList>
            <person name="Chen M.Y."/>
            <person name="Teng W.K."/>
            <person name="Zhao L."/>
            <person name="Hu C.X."/>
            <person name="Zhou Y.K."/>
            <person name="Han B.P."/>
            <person name="Song L.R."/>
            <person name="Shu W.S."/>
        </authorList>
    </citation>
    <scope>NUCLEOTIDE SEQUENCE [LARGE SCALE GENOMIC DNA]</scope>
    <source>
        <strain evidence="4 5">FACHB-288</strain>
    </source>
</reference>
<keyword evidence="2" id="KW-0812">Transmembrane</keyword>
<dbReference type="Gene3D" id="1.20.810.10">
    <property type="entry name" value="Cytochrome Bc1 Complex, Chain C"/>
    <property type="match status" value="1"/>
</dbReference>
<keyword evidence="5" id="KW-1185">Reference proteome</keyword>
<sequence length="209" mass="23432">MQSTQFDRILRRLATILSVVILTLCLIDLTTEVLLSFYYEPTAGGAYRSLKTIDTTVAYGWLFHKAHEFAGNSVIAIALIQLVVMFLGRQFRNSWLTAWISGIFFTLSAIALDWTAMLLDWTQEGYWRFMIELGSIEAIPVIGGQLRNILVGGDAINTITVQHLYALNSYIISPIALLLAIVHLSALLWQEKEMYGNFNQLPAASLVES</sequence>
<dbReference type="EMBL" id="JACJQH010000039">
    <property type="protein sequence ID" value="MBD2198261.1"/>
    <property type="molecule type" value="Genomic_DNA"/>
</dbReference>
<dbReference type="InterPro" id="IPR027387">
    <property type="entry name" value="Cytb/b6-like_sf"/>
</dbReference>